<evidence type="ECO:0000256" key="3">
    <source>
        <dbReference type="ARBA" id="ARBA00022679"/>
    </source>
</evidence>
<dbReference type="InterPro" id="IPR013848">
    <property type="entry name" value="Methylthiotransferase_N"/>
</dbReference>
<evidence type="ECO:0000256" key="1">
    <source>
        <dbReference type="ARBA" id="ARBA00001966"/>
    </source>
</evidence>
<comment type="cofactor">
    <cofactor evidence="1">
        <name>[4Fe-4S] cluster</name>
        <dbReference type="ChEBI" id="CHEBI:49883"/>
    </cofactor>
</comment>
<dbReference type="NCBIfam" id="TIGR01579">
    <property type="entry name" value="MiaB-like-C"/>
    <property type="match status" value="1"/>
</dbReference>
<protein>
    <submittedName>
        <fullName evidence="11">tRNA (N(6)-L-threonylcarbamoyladenosine(37)-C(2))-methylthiotransferase MtaB</fullName>
    </submittedName>
</protein>
<dbReference type="PANTHER" id="PTHR11918">
    <property type="entry name" value="RADICAL SAM PROTEINS"/>
    <property type="match status" value="1"/>
</dbReference>
<keyword evidence="12" id="KW-1185">Reference proteome</keyword>
<dbReference type="SMART" id="SM00729">
    <property type="entry name" value="Elp3"/>
    <property type="match status" value="1"/>
</dbReference>
<comment type="caution">
    <text evidence="11">The sequence shown here is derived from an EMBL/GenBank/DDBJ whole genome shotgun (WGS) entry which is preliminary data.</text>
</comment>
<reference evidence="11 12" key="1">
    <citation type="submission" date="2021-03" db="EMBL/GenBank/DDBJ databases">
        <title>The complete genome sequence of Acetobacter sacchari TBRC 11175.</title>
        <authorList>
            <person name="Charoenyingcharoen P."/>
            <person name="Yukphan P."/>
        </authorList>
    </citation>
    <scope>NUCLEOTIDE SEQUENCE [LARGE SCALE GENOMIC DNA]</scope>
    <source>
        <strain evidence="11 12">TBRC 11175</strain>
    </source>
</reference>
<dbReference type="InterPro" id="IPR023404">
    <property type="entry name" value="rSAM_horseshoe"/>
</dbReference>
<evidence type="ECO:0000256" key="5">
    <source>
        <dbReference type="ARBA" id="ARBA00022723"/>
    </source>
</evidence>
<keyword evidence="2" id="KW-0004">4Fe-4S</keyword>
<dbReference type="PROSITE" id="PS01278">
    <property type="entry name" value="MTTASE_RADICAL"/>
    <property type="match status" value="1"/>
</dbReference>
<dbReference type="InterPro" id="IPR058240">
    <property type="entry name" value="rSAM_sf"/>
</dbReference>
<evidence type="ECO:0000256" key="8">
    <source>
        <dbReference type="SAM" id="MobiDB-lite"/>
    </source>
</evidence>
<evidence type="ECO:0000313" key="11">
    <source>
        <dbReference type="EMBL" id="MBO1359949.1"/>
    </source>
</evidence>
<proteinExistence type="predicted"/>
<evidence type="ECO:0000313" key="12">
    <source>
        <dbReference type="Proteomes" id="UP000664771"/>
    </source>
</evidence>
<evidence type="ECO:0000256" key="6">
    <source>
        <dbReference type="ARBA" id="ARBA00023004"/>
    </source>
</evidence>
<dbReference type="InterPro" id="IPR006638">
    <property type="entry name" value="Elp3/MiaA/NifB-like_rSAM"/>
</dbReference>
<dbReference type="InterPro" id="IPR005839">
    <property type="entry name" value="Methylthiotransferase"/>
</dbReference>
<keyword evidence="7" id="KW-0411">Iron-sulfur</keyword>
<feature type="domain" description="MTTase N-terminal" evidence="9">
    <location>
        <begin position="27"/>
        <end position="129"/>
    </location>
</feature>
<sequence length="438" mass="47502">MSAPEHLEESAAALASEAVSPAPSPERGVDILTFGCRLNTYESEVMRGHATGLDDVIIVNTCAVTGEAERQARQAIRRAHRERPGARIVVTGCAAQIDPDRWSALPGVTRVLGNEDKLKAESWTPTALTQGNAVSDIMAARETAGHLVTEFAGRTRAFVEVQQGCDHRCTFCIIPFGRGPSRSAPVGAVVEQVRALVASGYREVVLTGVDITSWGGDLPGTPRLGQLCRRLLALVPELERLRLSSVDPVEIDDDIWRLLESEPRFMPYLHLSLQAGSDMILKRMKRRHLVEDAARVIERARSIRPRIGIGADLIAGFPTEDDALFEETLAFVEQASLPFLHVFPYSARPGTPAARMPAVQVVERKARAARIRALGEAAAQAYYRSLIGQELSVLMETADSGHSEEFAPVRLTKPSEIGGIERVRAVAVDAGGVVAETI</sequence>
<evidence type="ECO:0000256" key="2">
    <source>
        <dbReference type="ARBA" id="ARBA00022485"/>
    </source>
</evidence>
<feature type="region of interest" description="Disordered" evidence="8">
    <location>
        <begin position="1"/>
        <end position="25"/>
    </location>
</feature>
<dbReference type="CDD" id="cd01335">
    <property type="entry name" value="Radical_SAM"/>
    <property type="match status" value="1"/>
</dbReference>
<keyword evidence="5" id="KW-0479">Metal-binding</keyword>
<gene>
    <name evidence="11" type="primary">mtaB</name>
    <name evidence="11" type="ORF">J2D73_09085</name>
</gene>
<organism evidence="11 12">
    <name type="scientific">Acetobacter sacchari</name>
    <dbReference type="NCBI Taxonomy" id="2661687"/>
    <lineage>
        <taxon>Bacteria</taxon>
        <taxon>Pseudomonadati</taxon>
        <taxon>Pseudomonadota</taxon>
        <taxon>Alphaproteobacteria</taxon>
        <taxon>Acetobacterales</taxon>
        <taxon>Acetobacteraceae</taxon>
        <taxon>Acetobacter</taxon>
    </lineage>
</organism>
<feature type="domain" description="Radical SAM core" evidence="10">
    <location>
        <begin position="151"/>
        <end position="381"/>
    </location>
</feature>
<keyword evidence="3" id="KW-0808">Transferase</keyword>
<dbReference type="InterPro" id="IPR020612">
    <property type="entry name" value="Methylthiotransferase_CS"/>
</dbReference>
<dbReference type="SUPFAM" id="SSF102114">
    <property type="entry name" value="Radical SAM enzymes"/>
    <property type="match status" value="1"/>
</dbReference>
<name>A0ABS3LVL5_9PROT</name>
<evidence type="ECO:0000256" key="4">
    <source>
        <dbReference type="ARBA" id="ARBA00022691"/>
    </source>
</evidence>
<dbReference type="SFLD" id="SFLDG01082">
    <property type="entry name" value="B12-binding_domain_containing"/>
    <property type="match status" value="1"/>
</dbReference>
<dbReference type="Pfam" id="PF04055">
    <property type="entry name" value="Radical_SAM"/>
    <property type="match status" value="1"/>
</dbReference>
<dbReference type="Proteomes" id="UP000664771">
    <property type="component" value="Unassembled WGS sequence"/>
</dbReference>
<evidence type="ECO:0000259" key="9">
    <source>
        <dbReference type="PROSITE" id="PS51449"/>
    </source>
</evidence>
<dbReference type="Pfam" id="PF00919">
    <property type="entry name" value="UPF0004"/>
    <property type="match status" value="1"/>
</dbReference>
<feature type="compositionally biased region" description="Low complexity" evidence="8">
    <location>
        <begin position="10"/>
        <end position="21"/>
    </location>
</feature>
<dbReference type="PROSITE" id="PS51449">
    <property type="entry name" value="MTTASE_N"/>
    <property type="match status" value="1"/>
</dbReference>
<dbReference type="EMBL" id="JAFVMF010000008">
    <property type="protein sequence ID" value="MBO1359949.1"/>
    <property type="molecule type" value="Genomic_DNA"/>
</dbReference>
<dbReference type="PANTHER" id="PTHR11918:SF45">
    <property type="entry name" value="THREONYLCARBAMOYLADENOSINE TRNA METHYLTHIOTRANSFERASE"/>
    <property type="match status" value="1"/>
</dbReference>
<dbReference type="InterPro" id="IPR038135">
    <property type="entry name" value="Methylthiotransferase_N_sf"/>
</dbReference>
<dbReference type="Gene3D" id="3.80.30.20">
    <property type="entry name" value="tm_1862 like domain"/>
    <property type="match status" value="1"/>
</dbReference>
<dbReference type="RefSeq" id="WP_207881264.1">
    <property type="nucleotide sequence ID" value="NZ_JAFVMF010000008.1"/>
</dbReference>
<evidence type="ECO:0000256" key="7">
    <source>
        <dbReference type="ARBA" id="ARBA00023014"/>
    </source>
</evidence>
<keyword evidence="4" id="KW-0949">S-adenosyl-L-methionine</keyword>
<dbReference type="InterPro" id="IPR006467">
    <property type="entry name" value="MiaB-like_bact"/>
</dbReference>
<accession>A0ABS3LVL5</accession>
<keyword evidence="6" id="KW-0408">Iron</keyword>
<dbReference type="PROSITE" id="PS51918">
    <property type="entry name" value="RADICAL_SAM"/>
    <property type="match status" value="1"/>
</dbReference>
<dbReference type="InterPro" id="IPR007197">
    <property type="entry name" value="rSAM"/>
</dbReference>
<evidence type="ECO:0000259" key="10">
    <source>
        <dbReference type="PROSITE" id="PS51918"/>
    </source>
</evidence>
<dbReference type="SFLD" id="SFLDS00029">
    <property type="entry name" value="Radical_SAM"/>
    <property type="match status" value="1"/>
</dbReference>
<dbReference type="NCBIfam" id="TIGR00089">
    <property type="entry name" value="MiaB/RimO family radical SAM methylthiotransferase"/>
    <property type="match status" value="1"/>
</dbReference>
<dbReference type="Gene3D" id="3.40.50.12160">
    <property type="entry name" value="Methylthiotransferase, N-terminal domain"/>
    <property type="match status" value="1"/>
</dbReference>